<dbReference type="InterPro" id="IPR057496">
    <property type="entry name" value="FAN-like_PH"/>
</dbReference>
<dbReference type="InterPro" id="IPR023362">
    <property type="entry name" value="PH-BEACH_dom"/>
</dbReference>
<dbReference type="SMART" id="SM01026">
    <property type="entry name" value="Beach"/>
    <property type="match status" value="1"/>
</dbReference>
<keyword evidence="5" id="KW-1185">Reference proteome</keyword>
<dbReference type="PROSITE" id="PS51783">
    <property type="entry name" value="PH_BEACH"/>
    <property type="match status" value="1"/>
</dbReference>
<dbReference type="PROSITE" id="PS50294">
    <property type="entry name" value="WD_REPEATS_REGION"/>
    <property type="match status" value="3"/>
</dbReference>
<evidence type="ECO:0000259" key="3">
    <source>
        <dbReference type="PROSITE" id="PS51783"/>
    </source>
</evidence>
<dbReference type="InterPro" id="IPR001680">
    <property type="entry name" value="WD40_rpt"/>
</dbReference>
<dbReference type="SMART" id="SM00320">
    <property type="entry name" value="WD40"/>
    <property type="match status" value="7"/>
</dbReference>
<feature type="repeat" description="WD" evidence="1">
    <location>
        <begin position="779"/>
        <end position="820"/>
    </location>
</feature>
<dbReference type="EMBL" id="QKKF02015335">
    <property type="protein sequence ID" value="RZF42157.1"/>
    <property type="molecule type" value="Genomic_DNA"/>
</dbReference>
<dbReference type="PROSITE" id="PS50082">
    <property type="entry name" value="WD_REPEATS_2"/>
    <property type="match status" value="4"/>
</dbReference>
<sequence>MNKERFSLLLLEPGEIYFEDVSVFLCPETTTNNLIDDEKNQLGRLKVCSKSLVFDPKDLSKPLVKLPLKDCSDIKKHNESHYKWLTSRGQNALTITCNQYIEMLEGNILAPYKFRNAKRIFIFLLNYTNVDVCVRQISQLHSAATLPIAEQNQMIAAIERGRQLLIEFNPLWFEDLSERIVLEIIGNRITPLVVNPGRILLSNLNLYFQPFNKIEPHLFLKIPLKGIKSITKRRFLLRQVGLELCCKDAVPSGLEFLYLVLNTSAERDKLFEFLMNQQCLNLDDSDQGRMTLLWQNGVLSNYDYLLFLNSQADRTFNDLTQYPVFPWVIADYSKELLDLNDESVYRDLRKPVGALNKERLDRLKDRFRDMPQPRFLYGSHYSTPGFVLFYLVRKYPHFMLCLQNGRFDHPDRMFNCVASVWRNVLSNSSDFKELVPEFYDTNTGGDFLLNAFGVNFGTMSNGSRVGDVVLPPWAKDSKDFVLKLRNALESDYVSKNLNHWIDLIFGYKQSGKNAEEADNLFYYLCYEGAVDLDSVTDFNEKHSLEVQIMEFGQIPKQIFDKPHPQRNAKSSIPKPLAQKKGMGETFNFELKQRICAHKDAVTAVLVAKEVDSTFNVFSVGRDAILKIHSLSADGACNVLRSAPLSSSSMALSSIAVLHGTSTLAVGCWDSSILMYDIECGRVIDQVNGHEDAVSCLLWCDQKNYLISASWDCCVRIWHIPDTNPYKMLKPASALIAQLEHDTKVTTVAISCDNECIASGTDDGEVLLWSLKTYTISQKLTGHLGCVNGLCFNADESKLVSCSDDASFKVYDTISGMEVFFTSVNQQLKCLCLSDNLFVVGGSRGTLFVWDFVKMTLLQQIDAHKDSLSAVAVFDNGENFNIVTGSNDRRIILWQS</sequence>
<evidence type="ECO:0000256" key="1">
    <source>
        <dbReference type="PROSITE-ProRule" id="PRU00221"/>
    </source>
</evidence>
<dbReference type="SUPFAM" id="SSF50978">
    <property type="entry name" value="WD40 repeat-like"/>
    <property type="match status" value="1"/>
</dbReference>
<dbReference type="SUPFAM" id="SSF50729">
    <property type="entry name" value="PH domain-like"/>
    <property type="match status" value="1"/>
</dbReference>
<dbReference type="STRING" id="195883.A0A482X8X3"/>
<dbReference type="InterPro" id="IPR015943">
    <property type="entry name" value="WD40/YVTN_repeat-like_dom_sf"/>
</dbReference>
<dbReference type="InterPro" id="IPR000409">
    <property type="entry name" value="BEACH_dom"/>
</dbReference>
<dbReference type="InterPro" id="IPR036372">
    <property type="entry name" value="BEACH_dom_sf"/>
</dbReference>
<feature type="domain" description="BEACH" evidence="2">
    <location>
        <begin position="279"/>
        <end position="566"/>
    </location>
</feature>
<dbReference type="Gene3D" id="1.10.1540.10">
    <property type="entry name" value="BEACH domain"/>
    <property type="match status" value="1"/>
</dbReference>
<protein>
    <recommendedName>
        <fullName evidence="6">WD repeat-containing protein 55 homolog</fullName>
    </recommendedName>
</protein>
<dbReference type="PANTHER" id="PTHR13743:SF123">
    <property type="entry name" value="PROTEIN FAN"/>
    <property type="match status" value="1"/>
</dbReference>
<feature type="repeat" description="WD" evidence="1">
    <location>
        <begin position="686"/>
        <end position="727"/>
    </location>
</feature>
<evidence type="ECO:0000313" key="4">
    <source>
        <dbReference type="EMBL" id="RZF42157.1"/>
    </source>
</evidence>
<evidence type="ECO:0000313" key="5">
    <source>
        <dbReference type="Proteomes" id="UP000291343"/>
    </source>
</evidence>
<name>A0A482X8X3_LAOST</name>
<dbReference type="Pfam" id="PF25400">
    <property type="entry name" value="PH_FAN"/>
    <property type="match status" value="1"/>
</dbReference>
<dbReference type="OrthoDB" id="26681at2759"/>
<dbReference type="PROSITE" id="PS50197">
    <property type="entry name" value="BEACH"/>
    <property type="match status" value="1"/>
</dbReference>
<feature type="repeat" description="WD" evidence="1">
    <location>
        <begin position="737"/>
        <end position="778"/>
    </location>
</feature>
<proteinExistence type="predicted"/>
<evidence type="ECO:0000259" key="2">
    <source>
        <dbReference type="PROSITE" id="PS50197"/>
    </source>
</evidence>
<dbReference type="Proteomes" id="UP000291343">
    <property type="component" value="Unassembled WGS sequence"/>
</dbReference>
<reference evidence="4 5" key="1">
    <citation type="journal article" date="2017" name="Gigascience">
        <title>Genome sequence of the small brown planthopper, Laodelphax striatellus.</title>
        <authorList>
            <person name="Zhu J."/>
            <person name="Jiang F."/>
            <person name="Wang X."/>
            <person name="Yang P."/>
            <person name="Bao Y."/>
            <person name="Zhao W."/>
            <person name="Wang W."/>
            <person name="Lu H."/>
            <person name="Wang Q."/>
            <person name="Cui N."/>
            <person name="Li J."/>
            <person name="Chen X."/>
            <person name="Luo L."/>
            <person name="Yu J."/>
            <person name="Kang L."/>
            <person name="Cui F."/>
        </authorList>
    </citation>
    <scope>NUCLEOTIDE SEQUENCE [LARGE SCALE GENOMIC DNA]</scope>
    <source>
        <strain evidence="4">Lst14</strain>
    </source>
</reference>
<comment type="caution">
    <text evidence="4">The sequence shown here is derived from an EMBL/GenBank/DDBJ whole genome shotgun (WGS) entry which is preliminary data.</text>
</comment>
<feature type="domain" description="BEACH-type PH" evidence="3">
    <location>
        <begin position="175"/>
        <end position="275"/>
    </location>
</feature>
<evidence type="ECO:0008006" key="6">
    <source>
        <dbReference type="Google" id="ProtNLM"/>
    </source>
</evidence>
<dbReference type="SUPFAM" id="SSF81837">
    <property type="entry name" value="BEACH domain"/>
    <property type="match status" value="1"/>
</dbReference>
<organism evidence="4 5">
    <name type="scientific">Laodelphax striatellus</name>
    <name type="common">Small brown planthopper</name>
    <name type="synonym">Delphax striatella</name>
    <dbReference type="NCBI Taxonomy" id="195883"/>
    <lineage>
        <taxon>Eukaryota</taxon>
        <taxon>Metazoa</taxon>
        <taxon>Ecdysozoa</taxon>
        <taxon>Arthropoda</taxon>
        <taxon>Hexapoda</taxon>
        <taxon>Insecta</taxon>
        <taxon>Pterygota</taxon>
        <taxon>Neoptera</taxon>
        <taxon>Paraneoptera</taxon>
        <taxon>Hemiptera</taxon>
        <taxon>Auchenorrhyncha</taxon>
        <taxon>Fulgoroidea</taxon>
        <taxon>Delphacidae</taxon>
        <taxon>Criomorphinae</taxon>
        <taxon>Laodelphax</taxon>
    </lineage>
</organism>
<dbReference type="InterPro" id="IPR036322">
    <property type="entry name" value="WD40_repeat_dom_sf"/>
</dbReference>
<dbReference type="Pfam" id="PF00400">
    <property type="entry name" value="WD40"/>
    <property type="match status" value="4"/>
</dbReference>
<dbReference type="CDD" id="cd00200">
    <property type="entry name" value="WD40"/>
    <property type="match status" value="1"/>
</dbReference>
<accession>A0A482X8X3</accession>
<dbReference type="CDD" id="cd06071">
    <property type="entry name" value="Beach"/>
    <property type="match status" value="1"/>
</dbReference>
<dbReference type="Gene3D" id="2.130.10.10">
    <property type="entry name" value="YVTN repeat-like/Quinoprotein amine dehydrogenase"/>
    <property type="match status" value="2"/>
</dbReference>
<dbReference type="SMR" id="A0A482X8X3"/>
<dbReference type="InParanoid" id="A0A482X8X3"/>
<feature type="repeat" description="WD" evidence="1">
    <location>
        <begin position="860"/>
        <end position="895"/>
    </location>
</feature>
<dbReference type="InterPro" id="IPR050865">
    <property type="entry name" value="BEACH_Domain"/>
</dbReference>
<dbReference type="Pfam" id="PF02138">
    <property type="entry name" value="Beach"/>
    <property type="match status" value="1"/>
</dbReference>
<dbReference type="PANTHER" id="PTHR13743">
    <property type="entry name" value="BEIGE/BEACH-RELATED"/>
    <property type="match status" value="1"/>
</dbReference>
<keyword evidence="1" id="KW-0853">WD repeat</keyword>
<gene>
    <name evidence="4" type="ORF">LSTR_LSTR004306</name>
</gene>
<dbReference type="AlphaFoldDB" id="A0A482X8X3"/>